<proteinExistence type="inferred from homology"/>
<dbReference type="HAMAP" id="MF_00039">
    <property type="entry name" value="Adenylate_kinase_AK6"/>
    <property type="match status" value="1"/>
</dbReference>
<dbReference type="Proteomes" id="UP001214638">
    <property type="component" value="Unassembled WGS sequence"/>
</dbReference>
<dbReference type="GO" id="GO:0016887">
    <property type="term" value="F:ATP hydrolysis activity"/>
    <property type="evidence" value="ECO:0007669"/>
    <property type="project" value="UniProtKB-UniRule"/>
</dbReference>
<dbReference type="GO" id="GO:0005634">
    <property type="term" value="C:nucleus"/>
    <property type="evidence" value="ECO:0007669"/>
    <property type="project" value="UniProtKB-SubCell"/>
</dbReference>
<dbReference type="EC" id="2.7.4.3" evidence="7"/>
<reference evidence="8" key="1">
    <citation type="journal article" date="2023" name="Nat. Microbiol.">
        <title>Babesia duncani multi-omics identifies virulence factors and drug targets.</title>
        <authorList>
            <person name="Singh P."/>
            <person name="Lonardi S."/>
            <person name="Liang Q."/>
            <person name="Vydyam P."/>
            <person name="Khabirova E."/>
            <person name="Fang T."/>
            <person name="Gihaz S."/>
            <person name="Thekkiniath J."/>
            <person name="Munshi M."/>
            <person name="Abel S."/>
            <person name="Ciampossin L."/>
            <person name="Batugedara G."/>
            <person name="Gupta M."/>
            <person name="Lu X.M."/>
            <person name="Lenz T."/>
            <person name="Chakravarty S."/>
            <person name="Cornillot E."/>
            <person name="Hu Y."/>
            <person name="Ma W."/>
            <person name="Gonzalez L.M."/>
            <person name="Sanchez S."/>
            <person name="Estrada K."/>
            <person name="Sanchez-Flores A."/>
            <person name="Montero E."/>
            <person name="Harb O.S."/>
            <person name="Le Roch K.G."/>
            <person name="Mamoun C.B."/>
        </authorList>
    </citation>
    <scope>NUCLEOTIDE SEQUENCE</scope>
    <source>
        <strain evidence="8">WA1</strain>
    </source>
</reference>
<dbReference type="Pfam" id="PF13238">
    <property type="entry name" value="AAA_18"/>
    <property type="match status" value="1"/>
</dbReference>
<dbReference type="GeneID" id="94337385"/>
<comment type="function">
    <text evidence="7">Broad-specificity nucleoside monophosphate (NMP) kinase that catalyzes the reversible transfer of the terminal phosphate group between nucleoside triphosphates and monophosphates. Has also ATPase activity. Involved in the late cytoplasmic maturation steps of the 40S ribosomal particles, specifically 18S rRNA maturation. While NMP activity is not required for ribosome maturation, ATPase activity is. Associates transiently with small ribosomal subunit protein uS11. ATP hydrolysis breaks the interaction with uS11. May temporarily remove uS11 from the ribosome to enable a conformational change of the ribosomal RNA that is needed for the final maturation step of the small ribosomal subunit. Its NMP activity may have a role in nuclear energy homeostasis.</text>
</comment>
<dbReference type="GO" id="GO:0042274">
    <property type="term" value="P:ribosomal small subunit biogenesis"/>
    <property type="evidence" value="ECO:0007669"/>
    <property type="project" value="UniProtKB-UniRule"/>
</dbReference>
<dbReference type="Gene3D" id="3.40.50.300">
    <property type="entry name" value="P-loop containing nucleotide triphosphate hydrolases"/>
    <property type="match status" value="1"/>
</dbReference>
<keyword evidence="7" id="KW-0963">Cytoplasm</keyword>
<evidence type="ECO:0000256" key="6">
    <source>
        <dbReference type="ARBA" id="ARBA00022840"/>
    </source>
</evidence>
<dbReference type="GO" id="GO:0005524">
    <property type="term" value="F:ATP binding"/>
    <property type="evidence" value="ECO:0007669"/>
    <property type="project" value="UniProtKB-KW"/>
</dbReference>
<dbReference type="EMBL" id="JALLKP010000004">
    <property type="protein sequence ID" value="KAK2195412.1"/>
    <property type="molecule type" value="Genomic_DNA"/>
</dbReference>
<evidence type="ECO:0000256" key="4">
    <source>
        <dbReference type="ARBA" id="ARBA00022741"/>
    </source>
</evidence>
<comment type="subcellular location">
    <subcellularLocation>
        <location evidence="7">Cytoplasm</location>
    </subcellularLocation>
    <subcellularLocation>
        <location evidence="7">Nucleus</location>
    </subcellularLocation>
</comment>
<dbReference type="GO" id="GO:0006364">
    <property type="term" value="P:rRNA processing"/>
    <property type="evidence" value="ECO:0007669"/>
    <property type="project" value="UniProtKB-KW"/>
</dbReference>
<dbReference type="InterPro" id="IPR020618">
    <property type="entry name" value="Adenyl_kinase_AK6"/>
</dbReference>
<dbReference type="GO" id="GO:0005737">
    <property type="term" value="C:cytoplasm"/>
    <property type="evidence" value="ECO:0007669"/>
    <property type="project" value="UniProtKB-SubCell"/>
</dbReference>
<keyword evidence="8" id="KW-0378">Hydrolase</keyword>
<evidence type="ECO:0000313" key="8">
    <source>
        <dbReference type="EMBL" id="KAK2195412.1"/>
    </source>
</evidence>
<dbReference type="PANTHER" id="PTHR12595">
    <property type="entry name" value="POS9-ACTIVATING FACTOR FAP7-RELATED"/>
    <property type="match status" value="1"/>
</dbReference>
<evidence type="ECO:0000256" key="1">
    <source>
        <dbReference type="ARBA" id="ARBA00022517"/>
    </source>
</evidence>
<feature type="binding site" evidence="7">
    <location>
        <position position="27"/>
    </location>
    <ligand>
        <name>ATP</name>
        <dbReference type="ChEBI" id="CHEBI:30616"/>
    </ligand>
</feature>
<feature type="binding site" evidence="7">
    <location>
        <position position="24"/>
    </location>
    <ligand>
        <name>ATP</name>
        <dbReference type="ChEBI" id="CHEBI:30616"/>
    </ligand>
</feature>
<keyword evidence="1 7" id="KW-0690">Ribosome biogenesis</keyword>
<evidence type="ECO:0000256" key="3">
    <source>
        <dbReference type="ARBA" id="ARBA00022679"/>
    </source>
</evidence>
<comment type="caution">
    <text evidence="8">The sequence shown here is derived from an EMBL/GenBank/DDBJ whole genome shotgun (WGS) entry which is preliminary data.</text>
</comment>
<keyword evidence="9" id="KW-1185">Reference proteome</keyword>
<keyword evidence="7" id="KW-0539">Nucleus</keyword>
<evidence type="ECO:0000256" key="2">
    <source>
        <dbReference type="ARBA" id="ARBA00022552"/>
    </source>
</evidence>
<sequence length="176" mass="20313">MGTNLLINRLNGPNVLIIGTPGTGKTSLCARVLDKIKYGHLNVAELIESKKLYDEWDDEFQCTVFNSKKVKAELQAMDMNSGGYLIEFHSFDVFKSNAIDYVIVLTCDIEVLGNRLEQRKYPANKINENLQCEIFQIFYYDAIEYFGKDKVVSFRNNDYDDQQKVIQYIQDIITVQ</sequence>
<evidence type="ECO:0000313" key="9">
    <source>
        <dbReference type="Proteomes" id="UP001214638"/>
    </source>
</evidence>
<keyword evidence="4 7" id="KW-0547">Nucleotide-binding</keyword>
<organism evidence="8 9">
    <name type="scientific">Babesia duncani</name>
    <dbReference type="NCBI Taxonomy" id="323732"/>
    <lineage>
        <taxon>Eukaryota</taxon>
        <taxon>Sar</taxon>
        <taxon>Alveolata</taxon>
        <taxon>Apicomplexa</taxon>
        <taxon>Aconoidasida</taxon>
        <taxon>Piroplasmida</taxon>
        <taxon>Babesiidae</taxon>
        <taxon>Babesia</taxon>
    </lineage>
</organism>
<dbReference type="InterPro" id="IPR027417">
    <property type="entry name" value="P-loop_NTPase"/>
</dbReference>
<dbReference type="KEGG" id="bdw:94337385"/>
<comment type="subunit">
    <text evidence="7">Interacts with small ribosomal subunit protein uS11. Not a structural component of 43S pre-ribosomes, but transiently interacts with them by binding to uS11.</text>
</comment>
<keyword evidence="6 7" id="KW-0067">ATP-binding</keyword>
<evidence type="ECO:0000256" key="5">
    <source>
        <dbReference type="ARBA" id="ARBA00022777"/>
    </source>
</evidence>
<keyword evidence="5 7" id="KW-0418">Kinase</keyword>
<gene>
    <name evidence="8" type="ORF">BdWA1_003088</name>
</gene>
<protein>
    <recommendedName>
        <fullName evidence="7">Adenylate kinase isoenzyme 6 homolog</fullName>
        <shortName evidence="7">AK6</shortName>
        <ecNumber evidence="7">2.7.4.3</ecNumber>
    </recommendedName>
    <alternativeName>
        <fullName evidence="7">Dual activity adenylate kinase/ATPase</fullName>
        <shortName evidence="7">AK/ATPase</shortName>
    </alternativeName>
</protein>
<feature type="binding site" evidence="7">
    <location>
        <position position="119"/>
    </location>
    <ligand>
        <name>ATP</name>
        <dbReference type="ChEBI" id="CHEBI:30616"/>
    </ligand>
</feature>
<dbReference type="AlphaFoldDB" id="A0AAD9PID7"/>
<evidence type="ECO:0000256" key="7">
    <source>
        <dbReference type="HAMAP-Rule" id="MF_03173"/>
    </source>
</evidence>
<comment type="catalytic activity">
    <reaction evidence="7">
        <text>AMP + ATP = 2 ADP</text>
        <dbReference type="Rhea" id="RHEA:12973"/>
        <dbReference type="ChEBI" id="CHEBI:30616"/>
        <dbReference type="ChEBI" id="CHEBI:456215"/>
        <dbReference type="ChEBI" id="CHEBI:456216"/>
        <dbReference type="EC" id="2.7.4.3"/>
    </reaction>
</comment>
<dbReference type="RefSeq" id="XP_067802255.1">
    <property type="nucleotide sequence ID" value="XM_067948104.1"/>
</dbReference>
<feature type="binding site" evidence="7">
    <location>
        <position position="25"/>
    </location>
    <ligand>
        <name>ATP</name>
        <dbReference type="ChEBI" id="CHEBI:30616"/>
    </ligand>
</feature>
<name>A0AAD9PID7_9APIC</name>
<dbReference type="SUPFAM" id="SSF52540">
    <property type="entry name" value="P-loop containing nucleoside triphosphate hydrolases"/>
    <property type="match status" value="1"/>
</dbReference>
<dbReference type="GO" id="GO:0004017">
    <property type="term" value="F:AMP kinase activity"/>
    <property type="evidence" value="ECO:0007669"/>
    <property type="project" value="UniProtKB-UniRule"/>
</dbReference>
<keyword evidence="3 7" id="KW-0808">Transferase</keyword>
<accession>A0AAD9PID7</accession>
<dbReference type="PANTHER" id="PTHR12595:SF0">
    <property type="entry name" value="ADENYLATE KINASE ISOENZYME 6"/>
    <property type="match status" value="1"/>
</dbReference>
<comment type="similarity">
    <text evidence="7">Belongs to the adenylate kinase family. AK6 subfamily.</text>
</comment>
<comment type="caution">
    <text evidence="7">Lacks conserved residue(s) required for the propagation of feature annotation.</text>
</comment>
<feature type="region of interest" description="LID" evidence="7">
    <location>
        <begin position="118"/>
        <end position="128"/>
    </location>
</feature>
<feature type="binding site" evidence="7">
    <location>
        <position position="22"/>
    </location>
    <ligand>
        <name>ATP</name>
        <dbReference type="ChEBI" id="CHEBI:30616"/>
    </ligand>
</feature>
<keyword evidence="2 7" id="KW-0698">rRNA processing</keyword>
<feature type="region of interest" description="NMPbind" evidence="7">
    <location>
        <begin position="42"/>
        <end position="65"/>
    </location>
</feature>
<comment type="catalytic activity">
    <reaction evidence="7">
        <text>ATP + H2O = ADP + phosphate + H(+)</text>
        <dbReference type="Rhea" id="RHEA:13065"/>
        <dbReference type="ChEBI" id="CHEBI:15377"/>
        <dbReference type="ChEBI" id="CHEBI:15378"/>
        <dbReference type="ChEBI" id="CHEBI:30616"/>
        <dbReference type="ChEBI" id="CHEBI:43474"/>
        <dbReference type="ChEBI" id="CHEBI:456216"/>
    </reaction>
</comment>
<feature type="binding site" evidence="7">
    <location>
        <position position="26"/>
    </location>
    <ligand>
        <name>ATP</name>
        <dbReference type="ChEBI" id="CHEBI:30616"/>
    </ligand>
</feature>